<dbReference type="GO" id="GO:0004984">
    <property type="term" value="F:olfactory receptor activity"/>
    <property type="evidence" value="ECO:0007669"/>
    <property type="project" value="InterPro"/>
</dbReference>
<reference evidence="11" key="1">
    <citation type="submission" date="2019-04" db="EMBL/GenBank/DDBJ databases">
        <authorList>
            <person name="Guo B."/>
            <person name="Lu P."/>
        </authorList>
    </citation>
    <scope>NUCLEOTIDE SEQUENCE</scope>
</reference>
<dbReference type="InterPro" id="IPR004117">
    <property type="entry name" value="7tm6_olfct_rcpt"/>
</dbReference>
<keyword evidence="6 10" id="KW-1133">Transmembrane helix</keyword>
<evidence type="ECO:0000256" key="10">
    <source>
        <dbReference type="SAM" id="Phobius"/>
    </source>
</evidence>
<dbReference type="GO" id="GO:0005886">
    <property type="term" value="C:plasma membrane"/>
    <property type="evidence" value="ECO:0007669"/>
    <property type="project" value="UniProtKB-SubCell"/>
</dbReference>
<keyword evidence="2" id="KW-1003">Cell membrane</keyword>
<evidence type="ECO:0000256" key="3">
    <source>
        <dbReference type="ARBA" id="ARBA00022606"/>
    </source>
</evidence>
<evidence type="ECO:0000256" key="9">
    <source>
        <dbReference type="ARBA" id="ARBA00023224"/>
    </source>
</evidence>
<evidence type="ECO:0000256" key="1">
    <source>
        <dbReference type="ARBA" id="ARBA00004651"/>
    </source>
</evidence>
<evidence type="ECO:0000256" key="8">
    <source>
        <dbReference type="ARBA" id="ARBA00023170"/>
    </source>
</evidence>
<keyword evidence="8 11" id="KW-0675">Receptor</keyword>
<name>A0A857N579_9HYME</name>
<keyword evidence="3" id="KW-0716">Sensory transduction</keyword>
<organism evidence="11">
    <name type="scientific">Sirex nitobei</name>
    <dbReference type="NCBI Taxonomy" id="1602346"/>
    <lineage>
        <taxon>Eukaryota</taxon>
        <taxon>Metazoa</taxon>
        <taxon>Ecdysozoa</taxon>
        <taxon>Arthropoda</taxon>
        <taxon>Hexapoda</taxon>
        <taxon>Insecta</taxon>
        <taxon>Pterygota</taxon>
        <taxon>Neoptera</taxon>
        <taxon>Endopterygota</taxon>
        <taxon>Hymenoptera</taxon>
        <taxon>Siricoidea</taxon>
        <taxon>Siricidae</taxon>
        <taxon>Sirex</taxon>
    </lineage>
</organism>
<dbReference type="PANTHER" id="PTHR21137">
    <property type="entry name" value="ODORANT RECEPTOR"/>
    <property type="match status" value="1"/>
</dbReference>
<dbReference type="PANTHER" id="PTHR21137:SF35">
    <property type="entry name" value="ODORANT RECEPTOR 19A-RELATED"/>
    <property type="match status" value="1"/>
</dbReference>
<feature type="transmembrane region" description="Helical" evidence="10">
    <location>
        <begin position="34"/>
        <end position="57"/>
    </location>
</feature>
<dbReference type="AlphaFoldDB" id="A0A857N579"/>
<sequence length="137" mass="15487">MMLLVQMLACSLQFCFQGYQIISILRKEHGQLSFPQLAFLISLLVAMGSQLFVYCYVGQNLITESTKLSYAAYQCDWYKLTVQDARDLLLVILRARTPLEITAGKFCSFSFSLFCDIVKNSVGYLSVLLAVNEQSNN</sequence>
<evidence type="ECO:0000256" key="7">
    <source>
        <dbReference type="ARBA" id="ARBA00023136"/>
    </source>
</evidence>
<dbReference type="Pfam" id="PF02949">
    <property type="entry name" value="7tm_6"/>
    <property type="match status" value="1"/>
</dbReference>
<proteinExistence type="evidence at transcript level"/>
<accession>A0A857N579</accession>
<evidence type="ECO:0000256" key="6">
    <source>
        <dbReference type="ARBA" id="ARBA00022989"/>
    </source>
</evidence>
<dbReference type="EMBL" id="MK749056">
    <property type="protein sequence ID" value="QHN69153.1"/>
    <property type="molecule type" value="mRNA"/>
</dbReference>
<evidence type="ECO:0000256" key="4">
    <source>
        <dbReference type="ARBA" id="ARBA00022692"/>
    </source>
</evidence>
<keyword evidence="9" id="KW-0807">Transducer</keyword>
<keyword evidence="4 10" id="KW-0812">Transmembrane</keyword>
<evidence type="ECO:0000256" key="2">
    <source>
        <dbReference type="ARBA" id="ARBA00022475"/>
    </source>
</evidence>
<comment type="subcellular location">
    <subcellularLocation>
        <location evidence="1">Cell membrane</location>
        <topology evidence="1">Multi-pass membrane protein</topology>
    </subcellularLocation>
</comment>
<dbReference type="GO" id="GO:0007165">
    <property type="term" value="P:signal transduction"/>
    <property type="evidence" value="ECO:0007669"/>
    <property type="project" value="UniProtKB-KW"/>
</dbReference>
<evidence type="ECO:0000313" key="11">
    <source>
        <dbReference type="EMBL" id="QHN69153.1"/>
    </source>
</evidence>
<keyword evidence="7 10" id="KW-0472">Membrane</keyword>
<evidence type="ECO:0000256" key="5">
    <source>
        <dbReference type="ARBA" id="ARBA00022725"/>
    </source>
</evidence>
<dbReference type="GO" id="GO:0005549">
    <property type="term" value="F:odorant binding"/>
    <property type="evidence" value="ECO:0007669"/>
    <property type="project" value="InterPro"/>
</dbReference>
<protein>
    <submittedName>
        <fullName evidence="11">Odorant receptor 22b</fullName>
    </submittedName>
</protein>
<keyword evidence="5" id="KW-0552">Olfaction</keyword>